<dbReference type="AlphaFoldDB" id="A0A7C4Q2K7"/>
<comment type="caution">
    <text evidence="2">The sequence shown here is derived from an EMBL/GenBank/DDBJ whole genome shotgun (WGS) entry which is preliminary data.</text>
</comment>
<reference evidence="2" key="1">
    <citation type="journal article" date="2020" name="mSystems">
        <title>Genome- and Community-Level Interaction Insights into Carbon Utilization and Element Cycling Functions of Hydrothermarchaeota in Hydrothermal Sediment.</title>
        <authorList>
            <person name="Zhou Z."/>
            <person name="Liu Y."/>
            <person name="Xu W."/>
            <person name="Pan J."/>
            <person name="Luo Z.H."/>
            <person name="Li M."/>
        </authorList>
    </citation>
    <scope>NUCLEOTIDE SEQUENCE [LARGE SCALE GENOMIC DNA]</scope>
    <source>
        <strain evidence="2">SpSt-556</strain>
    </source>
</reference>
<proteinExistence type="predicted"/>
<gene>
    <name evidence="2" type="ORF">ENT17_09745</name>
</gene>
<evidence type="ECO:0000313" key="2">
    <source>
        <dbReference type="EMBL" id="HGS87887.1"/>
    </source>
</evidence>
<sequence>MSISLLTKGCAYPEPTLRNKEGKMDAPLEKFSGKPVHSSSFDRPFGGYSGFIKQKREQDGM</sequence>
<dbReference type="EMBL" id="DSXR01000096">
    <property type="protein sequence ID" value="HGS87887.1"/>
    <property type="molecule type" value="Genomic_DNA"/>
</dbReference>
<feature type="region of interest" description="Disordered" evidence="1">
    <location>
        <begin position="14"/>
        <end position="38"/>
    </location>
</feature>
<evidence type="ECO:0000256" key="1">
    <source>
        <dbReference type="SAM" id="MobiDB-lite"/>
    </source>
</evidence>
<feature type="compositionally biased region" description="Basic and acidic residues" evidence="1">
    <location>
        <begin position="17"/>
        <end position="32"/>
    </location>
</feature>
<protein>
    <submittedName>
        <fullName evidence="2">Uncharacterized protein</fullName>
    </submittedName>
</protein>
<name>A0A7C4Q2K7_9CHLR</name>
<organism evidence="2">
    <name type="scientific">Bellilinea caldifistulae</name>
    <dbReference type="NCBI Taxonomy" id="360411"/>
    <lineage>
        <taxon>Bacteria</taxon>
        <taxon>Bacillati</taxon>
        <taxon>Chloroflexota</taxon>
        <taxon>Anaerolineae</taxon>
        <taxon>Anaerolineales</taxon>
        <taxon>Anaerolineaceae</taxon>
        <taxon>Bellilinea</taxon>
    </lineage>
</organism>
<accession>A0A7C4Q2K7</accession>